<dbReference type="InterPro" id="IPR007263">
    <property type="entry name" value="DCC1-like"/>
</dbReference>
<sequence length="132" mass="15529">MKKDILIVFYDGWCPLCQRAKQNIQKLDRRGQILFYSIREPTVFREYHLDGLHVEERIYSIRKRDGSSFSGIYTIVEIAKRIPRYRVFVPLLSMSIVLGFGQKVYDWIASKREIVPIGQCTEDGCPVHFDQK</sequence>
<dbReference type="Pfam" id="PF04134">
    <property type="entry name" value="DCC1-like"/>
    <property type="match status" value="1"/>
</dbReference>
<proteinExistence type="predicted"/>
<dbReference type="EMBL" id="WJNH01000002">
    <property type="protein sequence ID" value="MRG85323.1"/>
    <property type="molecule type" value="Genomic_DNA"/>
</dbReference>
<evidence type="ECO:0000313" key="2">
    <source>
        <dbReference type="Proteomes" id="UP000480185"/>
    </source>
</evidence>
<reference evidence="1 2" key="1">
    <citation type="submission" date="2019-11" db="EMBL/GenBank/DDBJ databases">
        <authorList>
            <person name="Li J."/>
        </authorList>
    </citation>
    <scope>NUCLEOTIDE SEQUENCE [LARGE SCALE GENOMIC DNA]</scope>
    <source>
        <strain evidence="1 2">J4</strain>
    </source>
</reference>
<dbReference type="SUPFAM" id="SSF52833">
    <property type="entry name" value="Thioredoxin-like"/>
    <property type="match status" value="1"/>
</dbReference>
<comment type="caution">
    <text evidence="1">The sequence shown here is derived from an EMBL/GenBank/DDBJ whole genome shotgun (WGS) entry which is preliminary data.</text>
</comment>
<accession>A0A6G1X2V6</accession>
<gene>
    <name evidence="1" type="ORF">GH754_03160</name>
</gene>
<dbReference type="AlphaFoldDB" id="A0A6G1X2V6"/>
<dbReference type="OrthoDB" id="1260738at2"/>
<name>A0A6G1X2V6_9BACI</name>
<dbReference type="Proteomes" id="UP000480185">
    <property type="component" value="Unassembled WGS sequence"/>
</dbReference>
<dbReference type="InterPro" id="IPR036249">
    <property type="entry name" value="Thioredoxin-like_sf"/>
</dbReference>
<organism evidence="1 2">
    <name type="scientific">Salinibacillus xinjiangensis</name>
    <dbReference type="NCBI Taxonomy" id="1229268"/>
    <lineage>
        <taxon>Bacteria</taxon>
        <taxon>Bacillati</taxon>
        <taxon>Bacillota</taxon>
        <taxon>Bacilli</taxon>
        <taxon>Bacillales</taxon>
        <taxon>Bacillaceae</taxon>
        <taxon>Salinibacillus</taxon>
    </lineage>
</organism>
<dbReference type="RefSeq" id="WP_153727284.1">
    <property type="nucleotide sequence ID" value="NZ_WJNH01000002.1"/>
</dbReference>
<evidence type="ECO:0000313" key="1">
    <source>
        <dbReference type="EMBL" id="MRG85323.1"/>
    </source>
</evidence>
<dbReference type="GO" id="GO:0015035">
    <property type="term" value="F:protein-disulfide reductase activity"/>
    <property type="evidence" value="ECO:0007669"/>
    <property type="project" value="InterPro"/>
</dbReference>
<protein>
    <submittedName>
        <fullName evidence="1">DUF393 domain-containing protein</fullName>
    </submittedName>
</protein>
<keyword evidence="2" id="KW-1185">Reference proteome</keyword>